<proteinExistence type="predicted"/>
<dbReference type="InterPro" id="IPR019410">
    <property type="entry name" value="Methyltransf_16"/>
</dbReference>
<dbReference type="AlphaFoldDB" id="A0A7S1B504"/>
<feature type="region of interest" description="Disordered" evidence="1">
    <location>
        <begin position="1"/>
        <end position="41"/>
    </location>
</feature>
<dbReference type="Gene3D" id="3.40.50.150">
    <property type="entry name" value="Vaccinia Virus protein VP39"/>
    <property type="match status" value="1"/>
</dbReference>
<name>A0A7S1B504_9STRA</name>
<gene>
    <name evidence="2" type="ORF">CHYS00102_LOCUS2397</name>
</gene>
<evidence type="ECO:0008006" key="3">
    <source>
        <dbReference type="Google" id="ProtNLM"/>
    </source>
</evidence>
<dbReference type="SUPFAM" id="SSF53335">
    <property type="entry name" value="S-adenosyl-L-methionine-dependent methyltransferases"/>
    <property type="match status" value="1"/>
</dbReference>
<dbReference type="InterPro" id="IPR029063">
    <property type="entry name" value="SAM-dependent_MTases_sf"/>
</dbReference>
<protein>
    <recommendedName>
        <fullName evidence="3">Calmodulin-lysine N-methyltransferase</fullName>
    </recommendedName>
</protein>
<evidence type="ECO:0000313" key="2">
    <source>
        <dbReference type="EMBL" id="CAD8875222.1"/>
    </source>
</evidence>
<reference evidence="2" key="1">
    <citation type="submission" date="2021-01" db="EMBL/GenBank/DDBJ databases">
        <authorList>
            <person name="Corre E."/>
            <person name="Pelletier E."/>
            <person name="Niang G."/>
            <person name="Scheremetjew M."/>
            <person name="Finn R."/>
            <person name="Kale V."/>
            <person name="Holt S."/>
            <person name="Cochrane G."/>
            <person name="Meng A."/>
            <person name="Brown T."/>
            <person name="Cohen L."/>
        </authorList>
    </citation>
    <scope>NUCLEOTIDE SEQUENCE</scope>
    <source>
        <strain evidence="2">308</strain>
    </source>
</reference>
<sequence>MSKKFNWSTYEVPRRPPAAAPSDAGENANSVRPSRPPAPPPTFTLRHLKQGATGAVKTWFSAPVLLDYLLLRGGLRGIGEKSFPSTDGVLDPLDLTLPHSASSASSASSATSPPCRILELGGGTGFLSLGLALSLNAESTRVQLVCTDGDKATLKNMRHNVERQPAETRVTKTVRVAPLEWGGDLGGATFARSLRAQFGAGEGEDPVRRLSHLIAADVHYGETTMEPLSAVVAAVKLRNPEVAVVLMLKERGSKISTNIANLKVQIEAKVGSGLEFEDASTRSELEGFSVRLRDVLHEDLSKMKIIEC</sequence>
<dbReference type="EMBL" id="HBFR01003467">
    <property type="protein sequence ID" value="CAD8875222.1"/>
    <property type="molecule type" value="Transcribed_RNA"/>
</dbReference>
<organism evidence="2">
    <name type="scientific">Corethron hystrix</name>
    <dbReference type="NCBI Taxonomy" id="216773"/>
    <lineage>
        <taxon>Eukaryota</taxon>
        <taxon>Sar</taxon>
        <taxon>Stramenopiles</taxon>
        <taxon>Ochrophyta</taxon>
        <taxon>Bacillariophyta</taxon>
        <taxon>Coscinodiscophyceae</taxon>
        <taxon>Corethrophycidae</taxon>
        <taxon>Corethrales</taxon>
        <taxon>Corethraceae</taxon>
        <taxon>Corethron</taxon>
    </lineage>
</organism>
<dbReference type="Pfam" id="PF10294">
    <property type="entry name" value="Methyltransf_16"/>
    <property type="match status" value="1"/>
</dbReference>
<dbReference type="PANTHER" id="PTHR14614">
    <property type="entry name" value="HEPATOCELLULAR CARCINOMA-ASSOCIATED ANTIGEN"/>
    <property type="match status" value="1"/>
</dbReference>
<evidence type="ECO:0000256" key="1">
    <source>
        <dbReference type="SAM" id="MobiDB-lite"/>
    </source>
</evidence>
<accession>A0A7S1B504</accession>